<feature type="non-terminal residue" evidence="3">
    <location>
        <position position="1"/>
    </location>
</feature>
<dbReference type="GO" id="GO:0051287">
    <property type="term" value="F:NAD binding"/>
    <property type="evidence" value="ECO:0007669"/>
    <property type="project" value="InterPro"/>
</dbReference>
<evidence type="ECO:0000313" key="3">
    <source>
        <dbReference type="EMBL" id="KKL70868.1"/>
    </source>
</evidence>
<dbReference type="Gene3D" id="3.40.50.720">
    <property type="entry name" value="NAD(P)-binding Rossmann-like Domain"/>
    <property type="match status" value="1"/>
</dbReference>
<comment type="caution">
    <text evidence="3">The sequence shown here is derived from an EMBL/GenBank/DDBJ whole genome shotgun (WGS) entry which is preliminary data.</text>
</comment>
<dbReference type="PANTHER" id="PTHR43237:SF4">
    <property type="entry name" value="NADP-DEPENDENT MALIC ENZYME"/>
    <property type="match status" value="1"/>
</dbReference>
<keyword evidence="1" id="KW-0560">Oxidoreductase</keyword>
<reference evidence="3" key="1">
    <citation type="journal article" date="2015" name="Nature">
        <title>Complex archaea that bridge the gap between prokaryotes and eukaryotes.</title>
        <authorList>
            <person name="Spang A."/>
            <person name="Saw J.H."/>
            <person name="Jorgensen S.L."/>
            <person name="Zaremba-Niedzwiedzka K."/>
            <person name="Martijn J."/>
            <person name="Lind A.E."/>
            <person name="van Eijk R."/>
            <person name="Schleper C."/>
            <person name="Guy L."/>
            <person name="Ettema T.J."/>
        </authorList>
    </citation>
    <scope>NUCLEOTIDE SEQUENCE</scope>
</reference>
<proteinExistence type="predicted"/>
<gene>
    <name evidence="3" type="ORF">LCGC14_2100590</name>
</gene>
<name>A0A0F9E9W8_9ZZZZ</name>
<sequence>CDVVIATTGRPGLIKPEMIRPGQIIFALSNPRPEIDAAEALAAGAKIAEGGAAINNLLCYPGACRGFLDAGARRSTPEVFRGASEAIVAMTPQGQLLPNPLDRKVHAAVARRVARACLDQGLATRELDPDYFLEE</sequence>
<dbReference type="SMART" id="SM00919">
    <property type="entry name" value="Malic_M"/>
    <property type="match status" value="1"/>
</dbReference>
<dbReference type="GO" id="GO:0016491">
    <property type="term" value="F:oxidoreductase activity"/>
    <property type="evidence" value="ECO:0007669"/>
    <property type="project" value="UniProtKB-KW"/>
</dbReference>
<dbReference type="InterPro" id="IPR036291">
    <property type="entry name" value="NAD(P)-bd_dom_sf"/>
</dbReference>
<organism evidence="3">
    <name type="scientific">marine sediment metagenome</name>
    <dbReference type="NCBI Taxonomy" id="412755"/>
    <lineage>
        <taxon>unclassified sequences</taxon>
        <taxon>metagenomes</taxon>
        <taxon>ecological metagenomes</taxon>
    </lineage>
</organism>
<dbReference type="PANTHER" id="PTHR43237">
    <property type="entry name" value="NADP-DEPENDENT MALIC ENZYME"/>
    <property type="match status" value="1"/>
</dbReference>
<dbReference type="EMBL" id="LAZR01025765">
    <property type="protein sequence ID" value="KKL70868.1"/>
    <property type="molecule type" value="Genomic_DNA"/>
</dbReference>
<dbReference type="InterPro" id="IPR012302">
    <property type="entry name" value="Malic_NAD-bd"/>
</dbReference>
<feature type="domain" description="Malic enzyme NAD-binding" evidence="2">
    <location>
        <begin position="4"/>
        <end position="118"/>
    </location>
</feature>
<dbReference type="InterPro" id="IPR051674">
    <property type="entry name" value="Malate_Decarboxylase"/>
</dbReference>
<dbReference type="AlphaFoldDB" id="A0A0F9E9W8"/>
<dbReference type="SUPFAM" id="SSF51735">
    <property type="entry name" value="NAD(P)-binding Rossmann-fold domains"/>
    <property type="match status" value="1"/>
</dbReference>
<evidence type="ECO:0000259" key="2">
    <source>
        <dbReference type="SMART" id="SM00919"/>
    </source>
</evidence>
<evidence type="ECO:0000256" key="1">
    <source>
        <dbReference type="ARBA" id="ARBA00023002"/>
    </source>
</evidence>
<protein>
    <recommendedName>
        <fullName evidence="2">Malic enzyme NAD-binding domain-containing protein</fullName>
    </recommendedName>
</protein>
<accession>A0A0F9E9W8</accession>